<dbReference type="Proteomes" id="UP001223420">
    <property type="component" value="Unassembled WGS sequence"/>
</dbReference>
<protein>
    <submittedName>
        <fullName evidence="3">Peptidoglycan/LPS O-acetylase OafA/YrhL</fullName>
    </submittedName>
</protein>
<feature type="transmembrane region" description="Helical" evidence="1">
    <location>
        <begin position="157"/>
        <end position="181"/>
    </location>
</feature>
<keyword evidence="1" id="KW-0472">Membrane</keyword>
<feature type="transmembrane region" description="Helical" evidence="1">
    <location>
        <begin position="91"/>
        <end position="113"/>
    </location>
</feature>
<sequence>MRHQVARRGRTIGGALAAGGGYGGGFDTLRLVLALLVMVFHAGATLGSRLWTDTLTPLTGSLVPLFFGVSGFLVAGSASRLPVGPFLVNRALRILPALTAVTLVTALIIGPLFSSYGPAAYFAQSAVWQYGANSIGLFRAQLPGVFTQNGQPGIVNAALWTLAYEIACYGLMAGLIILGLLRRPRLLLALAVAVAVTPALLEGLGLLPLFAQNGLFRLVFLGRGAILFTAFLGGALLYVWRDAVPLDGRLFAAALAGIALVHGLGPERWPLVETALSGLCLAYIAVAIGVTDFGGRIGPYKVDYSYGLYLYHCPILNAVYSLAPHIESVTVLVLLALGPTLLAAAASWHGLERPILGARKRLGRTVAALNSVISGKRLGFQRARPLAGYRGVVAMDPGFARPQGSARHPQKVEDIVNP</sequence>
<dbReference type="Pfam" id="PF01757">
    <property type="entry name" value="Acyl_transf_3"/>
    <property type="match status" value="1"/>
</dbReference>
<feature type="transmembrane region" description="Helical" evidence="1">
    <location>
        <begin position="31"/>
        <end position="52"/>
    </location>
</feature>
<accession>A0AAJ1WX92</accession>
<feature type="transmembrane region" description="Helical" evidence="1">
    <location>
        <begin position="246"/>
        <end position="264"/>
    </location>
</feature>
<dbReference type="InterPro" id="IPR050879">
    <property type="entry name" value="Acyltransferase_3"/>
</dbReference>
<dbReference type="InterPro" id="IPR002656">
    <property type="entry name" value="Acyl_transf_3_dom"/>
</dbReference>
<name>A0AAJ1WX92_9HYPH</name>
<feature type="transmembrane region" description="Helical" evidence="1">
    <location>
        <begin position="216"/>
        <end position="239"/>
    </location>
</feature>
<evidence type="ECO:0000313" key="3">
    <source>
        <dbReference type="EMBL" id="MDQ0543975.1"/>
    </source>
</evidence>
<proteinExistence type="predicted"/>
<feature type="transmembrane region" description="Helical" evidence="1">
    <location>
        <begin position="188"/>
        <end position="210"/>
    </location>
</feature>
<feature type="transmembrane region" description="Helical" evidence="1">
    <location>
        <begin position="306"/>
        <end position="323"/>
    </location>
</feature>
<feature type="transmembrane region" description="Helical" evidence="1">
    <location>
        <begin position="58"/>
        <end position="79"/>
    </location>
</feature>
<evidence type="ECO:0000313" key="4">
    <source>
        <dbReference type="Proteomes" id="UP001223420"/>
    </source>
</evidence>
<evidence type="ECO:0000256" key="1">
    <source>
        <dbReference type="SAM" id="Phobius"/>
    </source>
</evidence>
<dbReference type="AlphaFoldDB" id="A0AAJ1WX92"/>
<dbReference type="EMBL" id="JAUSWL010000004">
    <property type="protein sequence ID" value="MDQ0543975.1"/>
    <property type="molecule type" value="Genomic_DNA"/>
</dbReference>
<evidence type="ECO:0000259" key="2">
    <source>
        <dbReference type="Pfam" id="PF01757"/>
    </source>
</evidence>
<dbReference type="GO" id="GO:0016747">
    <property type="term" value="F:acyltransferase activity, transferring groups other than amino-acyl groups"/>
    <property type="evidence" value="ECO:0007669"/>
    <property type="project" value="InterPro"/>
</dbReference>
<keyword evidence="1" id="KW-1133">Transmembrane helix</keyword>
<comment type="caution">
    <text evidence="3">The sequence shown here is derived from an EMBL/GenBank/DDBJ whole genome shotgun (WGS) entry which is preliminary data.</text>
</comment>
<dbReference type="PANTHER" id="PTHR23028">
    <property type="entry name" value="ACETYLTRANSFERASE"/>
    <property type="match status" value="1"/>
</dbReference>
<gene>
    <name evidence="3" type="ORF">QO001_002904</name>
</gene>
<keyword evidence="1" id="KW-0812">Transmembrane</keyword>
<feature type="domain" description="Acyltransferase 3" evidence="2">
    <location>
        <begin position="25"/>
        <end position="345"/>
    </location>
</feature>
<feature type="transmembrane region" description="Helical" evidence="1">
    <location>
        <begin position="329"/>
        <end position="351"/>
    </location>
</feature>
<feature type="transmembrane region" description="Helical" evidence="1">
    <location>
        <begin position="276"/>
        <end position="294"/>
    </location>
</feature>
<reference evidence="3" key="1">
    <citation type="submission" date="2023-07" db="EMBL/GenBank/DDBJ databases">
        <title>Genomic Encyclopedia of Type Strains, Phase IV (KMG-IV): sequencing the most valuable type-strain genomes for metagenomic binning, comparative biology and taxonomic classification.</title>
        <authorList>
            <person name="Goeker M."/>
        </authorList>
    </citation>
    <scope>NUCLEOTIDE SEQUENCE</scope>
    <source>
        <strain evidence="3">DSM 19569</strain>
    </source>
</reference>
<dbReference type="RefSeq" id="WP_230366430.1">
    <property type="nucleotide sequence ID" value="NZ_JAJALK010000005.1"/>
</dbReference>
<organism evidence="3 4">
    <name type="scientific">Methylobacterium brachiatum</name>
    <dbReference type="NCBI Taxonomy" id="269660"/>
    <lineage>
        <taxon>Bacteria</taxon>
        <taxon>Pseudomonadati</taxon>
        <taxon>Pseudomonadota</taxon>
        <taxon>Alphaproteobacteria</taxon>
        <taxon>Hyphomicrobiales</taxon>
        <taxon>Methylobacteriaceae</taxon>
        <taxon>Methylobacterium</taxon>
    </lineage>
</organism>